<dbReference type="AlphaFoldDB" id="A0A077MG09"/>
<gene>
    <name evidence="3" type="ORF">BN13_680005</name>
</gene>
<keyword evidence="4" id="KW-1185">Reference proteome</keyword>
<dbReference type="EMBL" id="CAJC01000181">
    <property type="protein sequence ID" value="CCI54323.1"/>
    <property type="molecule type" value="Genomic_DNA"/>
</dbReference>
<evidence type="ECO:0000313" key="3">
    <source>
        <dbReference type="EMBL" id="CCI54323.1"/>
    </source>
</evidence>
<protein>
    <submittedName>
        <fullName evidence="3">Uncharacterized protein</fullName>
    </submittedName>
</protein>
<accession>A0A077MG09</accession>
<evidence type="ECO:0000259" key="1">
    <source>
        <dbReference type="Pfam" id="PF26035"/>
    </source>
</evidence>
<evidence type="ECO:0000313" key="4">
    <source>
        <dbReference type="Proteomes" id="UP000035720"/>
    </source>
</evidence>
<dbReference type="InterPro" id="IPR058498">
    <property type="entry name" value="DUF8185"/>
</dbReference>
<dbReference type="Proteomes" id="UP000035720">
    <property type="component" value="Unassembled WGS sequence"/>
</dbReference>
<sequence length="210" mass="21474">MSDLLLADAASLDDLRTYAARARRLDPEAAVRLLAAGPVLAAYVGVLPGRGVTGSGATLGLRVFGLAEPTEVDVTVPAAAILDRLARDGSDPGEAGLPIPPMSVFVPWAGITPPRSGWDPYAAFPGTDVIAAAEAGIAEVGVAGTGLAAQVEALRSRVWAQPLGESPAPAGLAFAAYGLGFVHPQEQVTLLRAGRWWRLTAPGGHALARS</sequence>
<dbReference type="Pfam" id="PF26035">
    <property type="entry name" value="DUF8010"/>
    <property type="match status" value="1"/>
</dbReference>
<dbReference type="Pfam" id="PF26572">
    <property type="entry name" value="DUF8185"/>
    <property type="match status" value="1"/>
</dbReference>
<feature type="domain" description="DUF8185" evidence="2">
    <location>
        <begin position="113"/>
        <end position="209"/>
    </location>
</feature>
<comment type="caution">
    <text evidence="3">The sequence shown here is derived from an EMBL/GenBank/DDBJ whole genome shotgun (WGS) entry which is preliminary data.</text>
</comment>
<evidence type="ECO:0000259" key="2">
    <source>
        <dbReference type="Pfam" id="PF26572"/>
    </source>
</evidence>
<dbReference type="InterPro" id="IPR058323">
    <property type="entry name" value="DUF8010"/>
</dbReference>
<dbReference type="RefSeq" id="WP_048549094.1">
    <property type="nucleotide sequence ID" value="NZ_HF571038.1"/>
</dbReference>
<dbReference type="OrthoDB" id="4801220at2"/>
<organism evidence="3 4">
    <name type="scientific">Nostocoides jenkinsii Ben 74</name>
    <dbReference type="NCBI Taxonomy" id="1193518"/>
    <lineage>
        <taxon>Bacteria</taxon>
        <taxon>Bacillati</taxon>
        <taxon>Actinomycetota</taxon>
        <taxon>Actinomycetes</taxon>
        <taxon>Micrococcales</taxon>
        <taxon>Intrasporangiaceae</taxon>
        <taxon>Nostocoides</taxon>
    </lineage>
</organism>
<dbReference type="STRING" id="1193518.BN13_680005"/>
<proteinExistence type="predicted"/>
<feature type="domain" description="DUF8010" evidence="1">
    <location>
        <begin position="3"/>
        <end position="100"/>
    </location>
</feature>
<reference evidence="3 4" key="1">
    <citation type="journal article" date="2013" name="ISME J.">
        <title>A metabolic model for members of the genus Tetrasphaera involved in enhanced biological phosphorus removal.</title>
        <authorList>
            <person name="Kristiansen R."/>
            <person name="Nguyen H.T.T."/>
            <person name="Saunders A.M."/>
            <person name="Nielsen J.L."/>
            <person name="Wimmer R."/>
            <person name="Le V.Q."/>
            <person name="McIlroy S.J."/>
            <person name="Petrovski S."/>
            <person name="Seviour R.J."/>
            <person name="Calteau A."/>
            <person name="Nielsen K.L."/>
            <person name="Nielsen P.H."/>
        </authorList>
    </citation>
    <scope>NUCLEOTIDE SEQUENCE [LARGE SCALE GENOMIC DNA]</scope>
    <source>
        <strain evidence="3 4">Ben 74</strain>
    </source>
</reference>
<name>A0A077MG09_9MICO</name>